<dbReference type="EC" id="3.5.2.6" evidence="5"/>
<evidence type="ECO:0000256" key="12">
    <source>
        <dbReference type="ARBA" id="ARBA00022895"/>
    </source>
</evidence>
<dbReference type="GO" id="GO:0000781">
    <property type="term" value="C:chromosome, telomeric region"/>
    <property type="evidence" value="ECO:0007669"/>
    <property type="project" value="UniProtKB-SubCell"/>
</dbReference>
<evidence type="ECO:0000256" key="13">
    <source>
        <dbReference type="ARBA" id="ARBA00023172"/>
    </source>
</evidence>
<sequence length="424" mass="48322">MEKGLVSIDRWDEGSQAYFLTHLHADHSKGLSSNWSRGTLFCSSTTAKLLLSKFPTFNVSLIRVLQIGITQILLLRSPTSGSDVRLLVTPIDAHHCPGAVMYLFRGEFGFLLHTGDFRWEMMNERAVVARRTLMDALDGHKLDDLYLDNTYCHPSFSFPTREVASQQVIDIINSNPCHEIVIGICTLGKEDLLLHISLALGIKICVWPERLKTMHLLGFIHNFTTNTSLTRVRAVPRQSLTHETLALLNTLHPTIGILPSGVPWRTSFVEEDQTALNGKIQPENCMHIPPKKINPFIYSVRYSDHSCFLEIHEFVKLVRPLNVTGSVPSSSFYTNPEYYFGHLCGDDQFWDAACREFRNELVENFEGGQSDHILLCQKCFRWKMKTESRRKCIGSRCRKGRVHAIRRRQFGAKIAHYEESGALF</sequence>
<keyword evidence="11" id="KW-0269">Exonuclease</keyword>
<evidence type="ECO:0000256" key="4">
    <source>
        <dbReference type="ARBA" id="ARBA00010304"/>
    </source>
</evidence>
<dbReference type="PANTHER" id="PTHR23240:SF8">
    <property type="entry name" value="PROTEIN ARTEMIS"/>
    <property type="match status" value="1"/>
</dbReference>
<gene>
    <name evidence="22" type="ORF">KSP39_PZI007006</name>
</gene>
<keyword evidence="7" id="KW-0540">Nuclease</keyword>
<evidence type="ECO:0000256" key="17">
    <source>
        <dbReference type="ARBA" id="ARBA00039759"/>
    </source>
</evidence>
<dbReference type="InterPro" id="IPR011084">
    <property type="entry name" value="DRMBL"/>
</dbReference>
<dbReference type="GO" id="GO:0004519">
    <property type="term" value="F:endonuclease activity"/>
    <property type="evidence" value="ECO:0007669"/>
    <property type="project" value="UniProtKB-KW"/>
</dbReference>
<name>A0AAP0BRB0_9ASPA</name>
<evidence type="ECO:0000256" key="7">
    <source>
        <dbReference type="ARBA" id="ARBA00022722"/>
    </source>
</evidence>
<evidence type="ECO:0000256" key="8">
    <source>
        <dbReference type="ARBA" id="ARBA00022759"/>
    </source>
</evidence>
<evidence type="ECO:0000256" key="10">
    <source>
        <dbReference type="ARBA" id="ARBA00022801"/>
    </source>
</evidence>
<evidence type="ECO:0000256" key="14">
    <source>
        <dbReference type="ARBA" id="ARBA00023204"/>
    </source>
</evidence>
<dbReference type="GO" id="GO:0003684">
    <property type="term" value="F:damaged DNA binding"/>
    <property type="evidence" value="ECO:0007669"/>
    <property type="project" value="TreeGrafter"/>
</dbReference>
<keyword evidence="6" id="KW-0158">Chromosome</keyword>
<accession>A0AAP0BRB0</accession>
<protein>
    <recommendedName>
        <fullName evidence="16">5' exonuclease Apollo</fullName>
        <ecNumber evidence="5">3.5.2.6</ecNumber>
    </recommendedName>
    <alternativeName>
        <fullName evidence="18">DNA cross-link repair 1B protein</fullName>
    </alternativeName>
    <alternativeName>
        <fullName evidence="19">DNA cross-link repair 1C protein</fullName>
    </alternativeName>
    <alternativeName>
        <fullName evidence="17">Protein artemis</fullName>
    </alternativeName>
    <alternativeName>
        <fullName evidence="20">SNM1 homolog B</fullName>
    </alternativeName>
</protein>
<evidence type="ECO:0000256" key="15">
    <source>
        <dbReference type="ARBA" id="ARBA00023242"/>
    </source>
</evidence>
<evidence type="ECO:0000256" key="5">
    <source>
        <dbReference type="ARBA" id="ARBA00012865"/>
    </source>
</evidence>
<dbReference type="GO" id="GO:0035312">
    <property type="term" value="F:5'-3' DNA exonuclease activity"/>
    <property type="evidence" value="ECO:0007669"/>
    <property type="project" value="TreeGrafter"/>
</dbReference>
<dbReference type="InterPro" id="IPR036866">
    <property type="entry name" value="RibonucZ/Hydroxyglut_hydro"/>
</dbReference>
<dbReference type="GO" id="GO:0006303">
    <property type="term" value="P:double-strand break repair via nonhomologous end joining"/>
    <property type="evidence" value="ECO:0007669"/>
    <property type="project" value="TreeGrafter"/>
</dbReference>
<dbReference type="Pfam" id="PF07522">
    <property type="entry name" value="DRMBL"/>
    <property type="match status" value="1"/>
</dbReference>
<evidence type="ECO:0000256" key="18">
    <source>
        <dbReference type="ARBA" id="ARBA00041693"/>
    </source>
</evidence>
<comment type="caution">
    <text evidence="22">The sequence shown here is derived from an EMBL/GenBank/DDBJ whole genome shotgun (WGS) entry which is preliminary data.</text>
</comment>
<dbReference type="EMBL" id="JBBWWQ010000005">
    <property type="protein sequence ID" value="KAK8946451.1"/>
    <property type="molecule type" value="Genomic_DNA"/>
</dbReference>
<evidence type="ECO:0000313" key="23">
    <source>
        <dbReference type="Proteomes" id="UP001418222"/>
    </source>
</evidence>
<organism evidence="22 23">
    <name type="scientific">Platanthera zijinensis</name>
    <dbReference type="NCBI Taxonomy" id="2320716"/>
    <lineage>
        <taxon>Eukaryota</taxon>
        <taxon>Viridiplantae</taxon>
        <taxon>Streptophyta</taxon>
        <taxon>Embryophyta</taxon>
        <taxon>Tracheophyta</taxon>
        <taxon>Spermatophyta</taxon>
        <taxon>Magnoliopsida</taxon>
        <taxon>Liliopsida</taxon>
        <taxon>Asparagales</taxon>
        <taxon>Orchidaceae</taxon>
        <taxon>Orchidoideae</taxon>
        <taxon>Orchideae</taxon>
        <taxon>Orchidinae</taxon>
        <taxon>Platanthera</taxon>
    </lineage>
</organism>
<keyword evidence="12" id="KW-0779">Telomere</keyword>
<proteinExistence type="inferred from homology"/>
<keyword evidence="14" id="KW-0234">DNA repair</keyword>
<dbReference type="Gene3D" id="3.60.15.10">
    <property type="entry name" value="Ribonuclease Z/Hydroxyacylglutathione hydrolase-like"/>
    <property type="match status" value="1"/>
</dbReference>
<comment type="catalytic activity">
    <reaction evidence="1">
        <text>a beta-lactam + H2O = a substituted beta-amino acid</text>
        <dbReference type="Rhea" id="RHEA:20401"/>
        <dbReference type="ChEBI" id="CHEBI:15377"/>
        <dbReference type="ChEBI" id="CHEBI:35627"/>
        <dbReference type="ChEBI" id="CHEBI:140347"/>
        <dbReference type="EC" id="3.5.2.6"/>
    </reaction>
</comment>
<dbReference type="GO" id="GO:0008800">
    <property type="term" value="F:beta-lactamase activity"/>
    <property type="evidence" value="ECO:0007669"/>
    <property type="project" value="UniProtKB-EC"/>
</dbReference>
<feature type="domain" description="DNA repair metallo-beta-lactamase" evidence="21">
    <location>
        <begin position="221"/>
        <end position="329"/>
    </location>
</feature>
<dbReference type="GO" id="GO:0006310">
    <property type="term" value="P:DNA recombination"/>
    <property type="evidence" value="ECO:0007669"/>
    <property type="project" value="UniProtKB-KW"/>
</dbReference>
<dbReference type="GO" id="GO:0036297">
    <property type="term" value="P:interstrand cross-link repair"/>
    <property type="evidence" value="ECO:0007669"/>
    <property type="project" value="TreeGrafter"/>
</dbReference>
<evidence type="ECO:0000259" key="21">
    <source>
        <dbReference type="Pfam" id="PF07522"/>
    </source>
</evidence>
<evidence type="ECO:0000256" key="3">
    <source>
        <dbReference type="ARBA" id="ARBA00004574"/>
    </source>
</evidence>
<dbReference type="Proteomes" id="UP001418222">
    <property type="component" value="Unassembled WGS sequence"/>
</dbReference>
<evidence type="ECO:0000256" key="1">
    <source>
        <dbReference type="ARBA" id="ARBA00001526"/>
    </source>
</evidence>
<evidence type="ECO:0000256" key="11">
    <source>
        <dbReference type="ARBA" id="ARBA00022839"/>
    </source>
</evidence>
<dbReference type="Gene3D" id="3.40.50.12650">
    <property type="match status" value="1"/>
</dbReference>
<dbReference type="PANTHER" id="PTHR23240">
    <property type="entry name" value="DNA CROSS-LINK REPAIR PROTEIN PSO2/SNM1-RELATED"/>
    <property type="match status" value="1"/>
</dbReference>
<dbReference type="GO" id="GO:0005634">
    <property type="term" value="C:nucleus"/>
    <property type="evidence" value="ECO:0007669"/>
    <property type="project" value="UniProtKB-SubCell"/>
</dbReference>
<evidence type="ECO:0000256" key="9">
    <source>
        <dbReference type="ARBA" id="ARBA00022763"/>
    </source>
</evidence>
<evidence type="ECO:0000256" key="6">
    <source>
        <dbReference type="ARBA" id="ARBA00022454"/>
    </source>
</evidence>
<evidence type="ECO:0000313" key="22">
    <source>
        <dbReference type="EMBL" id="KAK8946451.1"/>
    </source>
</evidence>
<dbReference type="FunFam" id="3.40.50.12650:FF:000003">
    <property type="entry name" value="DNA cross-link repair 1B"/>
    <property type="match status" value="1"/>
</dbReference>
<evidence type="ECO:0000256" key="2">
    <source>
        <dbReference type="ARBA" id="ARBA00004123"/>
    </source>
</evidence>
<evidence type="ECO:0000256" key="20">
    <source>
        <dbReference type="ARBA" id="ARBA00042738"/>
    </source>
</evidence>
<keyword evidence="10" id="KW-0378">Hydrolase</keyword>
<dbReference type="AlphaFoldDB" id="A0AAP0BRB0"/>
<keyword evidence="8" id="KW-0255">Endonuclease</keyword>
<keyword evidence="15" id="KW-0539">Nucleus</keyword>
<comment type="subcellular location">
    <subcellularLocation>
        <location evidence="3">Chromosome</location>
        <location evidence="3">Telomere</location>
    </subcellularLocation>
    <subcellularLocation>
        <location evidence="2">Nucleus</location>
    </subcellularLocation>
</comment>
<keyword evidence="23" id="KW-1185">Reference proteome</keyword>
<dbReference type="SUPFAM" id="SSF56281">
    <property type="entry name" value="Metallo-hydrolase/oxidoreductase"/>
    <property type="match status" value="1"/>
</dbReference>
<evidence type="ECO:0000256" key="19">
    <source>
        <dbReference type="ARBA" id="ARBA00042677"/>
    </source>
</evidence>
<keyword evidence="13" id="KW-0233">DNA recombination</keyword>
<keyword evidence="9" id="KW-0227">DNA damage</keyword>
<comment type="similarity">
    <text evidence="4">Belongs to the DNA repair metallo-beta-lactamase (DRMBL) family.</text>
</comment>
<reference evidence="22 23" key="1">
    <citation type="journal article" date="2022" name="Nat. Plants">
        <title>Genomes of leafy and leafless Platanthera orchids illuminate the evolution of mycoheterotrophy.</title>
        <authorList>
            <person name="Li M.H."/>
            <person name="Liu K.W."/>
            <person name="Li Z."/>
            <person name="Lu H.C."/>
            <person name="Ye Q.L."/>
            <person name="Zhang D."/>
            <person name="Wang J.Y."/>
            <person name="Li Y.F."/>
            <person name="Zhong Z.M."/>
            <person name="Liu X."/>
            <person name="Yu X."/>
            <person name="Liu D.K."/>
            <person name="Tu X.D."/>
            <person name="Liu B."/>
            <person name="Hao Y."/>
            <person name="Liao X.Y."/>
            <person name="Jiang Y.T."/>
            <person name="Sun W.H."/>
            <person name="Chen J."/>
            <person name="Chen Y.Q."/>
            <person name="Ai Y."/>
            <person name="Zhai J.W."/>
            <person name="Wu S.S."/>
            <person name="Zhou Z."/>
            <person name="Hsiao Y.Y."/>
            <person name="Wu W.L."/>
            <person name="Chen Y.Y."/>
            <person name="Lin Y.F."/>
            <person name="Hsu J.L."/>
            <person name="Li C.Y."/>
            <person name="Wang Z.W."/>
            <person name="Zhao X."/>
            <person name="Zhong W.Y."/>
            <person name="Ma X.K."/>
            <person name="Ma L."/>
            <person name="Huang J."/>
            <person name="Chen G.Z."/>
            <person name="Huang M.Z."/>
            <person name="Huang L."/>
            <person name="Peng D.H."/>
            <person name="Luo Y.B."/>
            <person name="Zou S.Q."/>
            <person name="Chen S.P."/>
            <person name="Lan S."/>
            <person name="Tsai W.C."/>
            <person name="Van de Peer Y."/>
            <person name="Liu Z.J."/>
        </authorList>
    </citation>
    <scope>NUCLEOTIDE SEQUENCE [LARGE SCALE GENOMIC DNA]</scope>
    <source>
        <strain evidence="22">Lor287</strain>
    </source>
</reference>
<evidence type="ECO:0000256" key="16">
    <source>
        <dbReference type="ARBA" id="ARBA00039555"/>
    </source>
</evidence>